<accession>A0ABQ5IAX5</accession>
<evidence type="ECO:0000313" key="1">
    <source>
        <dbReference type="EMBL" id="GJT97299.1"/>
    </source>
</evidence>
<dbReference type="Proteomes" id="UP001151760">
    <property type="component" value="Unassembled WGS sequence"/>
</dbReference>
<evidence type="ECO:0000313" key="2">
    <source>
        <dbReference type="Proteomes" id="UP001151760"/>
    </source>
</evidence>
<sequence>LINGTEDISGSVVPKEVTEEVVAQQPELGLRKGKRDRTPKKFGPEFKLYSIEE</sequence>
<dbReference type="EMBL" id="BQNB010020565">
    <property type="protein sequence ID" value="GJT97299.1"/>
    <property type="molecule type" value="Genomic_DNA"/>
</dbReference>
<reference evidence="1" key="1">
    <citation type="journal article" date="2022" name="Int. J. Mol. Sci.">
        <title>Draft Genome of Tanacetum Coccineum: Genomic Comparison of Closely Related Tanacetum-Family Plants.</title>
        <authorList>
            <person name="Yamashiro T."/>
            <person name="Shiraishi A."/>
            <person name="Nakayama K."/>
            <person name="Satake H."/>
        </authorList>
    </citation>
    <scope>NUCLEOTIDE SEQUENCE</scope>
</reference>
<gene>
    <name evidence="1" type="ORF">Tco_1092817</name>
</gene>
<protein>
    <submittedName>
        <fullName evidence="1">Uncharacterized protein</fullName>
    </submittedName>
</protein>
<comment type="caution">
    <text evidence="1">The sequence shown here is derived from an EMBL/GenBank/DDBJ whole genome shotgun (WGS) entry which is preliminary data.</text>
</comment>
<feature type="non-terminal residue" evidence="1">
    <location>
        <position position="1"/>
    </location>
</feature>
<organism evidence="1 2">
    <name type="scientific">Tanacetum coccineum</name>
    <dbReference type="NCBI Taxonomy" id="301880"/>
    <lineage>
        <taxon>Eukaryota</taxon>
        <taxon>Viridiplantae</taxon>
        <taxon>Streptophyta</taxon>
        <taxon>Embryophyta</taxon>
        <taxon>Tracheophyta</taxon>
        <taxon>Spermatophyta</taxon>
        <taxon>Magnoliopsida</taxon>
        <taxon>eudicotyledons</taxon>
        <taxon>Gunneridae</taxon>
        <taxon>Pentapetalae</taxon>
        <taxon>asterids</taxon>
        <taxon>campanulids</taxon>
        <taxon>Asterales</taxon>
        <taxon>Asteraceae</taxon>
        <taxon>Asteroideae</taxon>
        <taxon>Anthemideae</taxon>
        <taxon>Anthemidinae</taxon>
        <taxon>Tanacetum</taxon>
    </lineage>
</organism>
<keyword evidence="2" id="KW-1185">Reference proteome</keyword>
<proteinExistence type="predicted"/>
<reference evidence="1" key="2">
    <citation type="submission" date="2022-01" db="EMBL/GenBank/DDBJ databases">
        <authorList>
            <person name="Yamashiro T."/>
            <person name="Shiraishi A."/>
            <person name="Satake H."/>
            <person name="Nakayama K."/>
        </authorList>
    </citation>
    <scope>NUCLEOTIDE SEQUENCE</scope>
</reference>
<name>A0ABQ5IAX5_9ASTR</name>